<dbReference type="NCBIfam" id="NF005208">
    <property type="entry name" value="PRK06676.1"/>
    <property type="match status" value="1"/>
</dbReference>
<dbReference type="CDD" id="cd05688">
    <property type="entry name" value="S1_RPS1_repeat_ec3"/>
    <property type="match status" value="1"/>
</dbReference>
<dbReference type="InterPro" id="IPR003029">
    <property type="entry name" value="S1_domain"/>
</dbReference>
<feature type="domain" description="S1 motif" evidence="5">
    <location>
        <begin position="190"/>
        <end position="258"/>
    </location>
</feature>
<dbReference type="EMBL" id="CP071182">
    <property type="protein sequence ID" value="QSO45743.1"/>
    <property type="molecule type" value="Genomic_DNA"/>
</dbReference>
<dbReference type="KEGG" id="afx:JZ786_14425"/>
<dbReference type="AlphaFoldDB" id="A0A9X7VXT0"/>
<dbReference type="CDD" id="cd05687">
    <property type="entry name" value="S1_RPS1_repeat_ec1_hs1"/>
    <property type="match status" value="1"/>
</dbReference>
<dbReference type="PROSITE" id="PS50126">
    <property type="entry name" value="S1"/>
    <property type="match status" value="4"/>
</dbReference>
<dbReference type="PANTHER" id="PTHR10724:SF7">
    <property type="entry name" value="SMALL RIBOSOMAL SUBUNIT PROTEIN BS1C"/>
    <property type="match status" value="1"/>
</dbReference>
<dbReference type="SMART" id="SM00316">
    <property type="entry name" value="S1"/>
    <property type="match status" value="4"/>
</dbReference>
<dbReference type="InterPro" id="IPR050437">
    <property type="entry name" value="Ribos_protein_bS1-like"/>
</dbReference>
<sequence length="388" mass="42691">MSEETREAVSETVLNSGDVVTGRVIEVDDKKVVVDIGYAFNGIIPIRELSALRIEHPSEVCAVGDEVTTKVIKIDEEDQVVVLSKREAAAQGAWNDLQDKFENGDTFEITVQDVVKGGLVTDVGVRGFIPASLVDRKFVENLEEFKGQSIRVKVVEIDPENNKLILSRKAVLDEEYDDNVSQTLESLPVGSVVTGTVQRLTNFGAFVDVGGVDGLVHISELAWHHVDHPEDVVKPGDTVQVRILKVDPEAGRVSLSIREAMPSPWEEGVQEFTPGSIVTGVVRRIVDFGVFVELKPGLEGLVHISQISHQHVAHASDVLEEGQEVKVKILAIDPERQRISLSIKDASEERPPRREPQQQRSYQSTPQDDGSGTGATIGDLFRDLFKKQ</sequence>
<accession>A0A9X7VXT0</accession>
<dbReference type="GO" id="GO:0006412">
    <property type="term" value="P:translation"/>
    <property type="evidence" value="ECO:0007669"/>
    <property type="project" value="TreeGrafter"/>
</dbReference>
<keyword evidence="2 6" id="KW-0689">Ribosomal protein</keyword>
<evidence type="ECO:0000256" key="2">
    <source>
        <dbReference type="ARBA" id="ARBA00022980"/>
    </source>
</evidence>
<dbReference type="InterPro" id="IPR012340">
    <property type="entry name" value="NA-bd_OB-fold"/>
</dbReference>
<keyword evidence="7" id="KW-1185">Reference proteome</keyword>
<proteinExistence type="inferred from homology"/>
<dbReference type="CDD" id="cd04465">
    <property type="entry name" value="S1_RPS1_repeat_ec2_hs2"/>
    <property type="match status" value="1"/>
</dbReference>
<name>A0A9X7VXT0_9BACL</name>
<reference evidence="6 7" key="1">
    <citation type="submission" date="2021-02" db="EMBL/GenBank/DDBJ databases">
        <title>Alicyclobacillus curvatus sp. nov. and Alicyclobacillus mengziensis sp. nov., two acidophilic bacteria isolated from acid mine drainage.</title>
        <authorList>
            <person name="Huang Y."/>
        </authorList>
    </citation>
    <scope>NUCLEOTIDE SEQUENCE [LARGE SCALE GENOMIC DNA]</scope>
    <source>
        <strain evidence="6 7">S30H14</strain>
    </source>
</reference>
<gene>
    <name evidence="6" type="primary">rpsA</name>
    <name evidence="6" type="ORF">JZ786_14425</name>
</gene>
<feature type="compositionally biased region" description="Basic and acidic residues" evidence="4">
    <location>
        <begin position="345"/>
        <end position="357"/>
    </location>
</feature>
<dbReference type="SUPFAM" id="SSF50249">
    <property type="entry name" value="Nucleic acid-binding proteins"/>
    <property type="match status" value="4"/>
</dbReference>
<keyword evidence="3" id="KW-0687">Ribonucleoprotein</keyword>
<feature type="domain" description="S1 motif" evidence="5">
    <location>
        <begin position="104"/>
        <end position="169"/>
    </location>
</feature>
<dbReference type="Pfam" id="PF00575">
    <property type="entry name" value="S1"/>
    <property type="match status" value="4"/>
</dbReference>
<dbReference type="InterPro" id="IPR035104">
    <property type="entry name" value="Ribosomal_protein_S1-like"/>
</dbReference>
<dbReference type="GO" id="GO:0003735">
    <property type="term" value="F:structural constituent of ribosome"/>
    <property type="evidence" value="ECO:0007669"/>
    <property type="project" value="TreeGrafter"/>
</dbReference>
<organism evidence="6 7">
    <name type="scientific">Alicyclobacillus mengziensis</name>
    <dbReference type="NCBI Taxonomy" id="2931921"/>
    <lineage>
        <taxon>Bacteria</taxon>
        <taxon>Bacillati</taxon>
        <taxon>Bacillota</taxon>
        <taxon>Bacilli</taxon>
        <taxon>Bacillales</taxon>
        <taxon>Alicyclobacillaceae</taxon>
        <taxon>Alicyclobacillus</taxon>
    </lineage>
</organism>
<feature type="compositionally biased region" description="Polar residues" evidence="4">
    <location>
        <begin position="361"/>
        <end position="370"/>
    </location>
</feature>
<evidence type="ECO:0000313" key="6">
    <source>
        <dbReference type="EMBL" id="QSO45743.1"/>
    </source>
</evidence>
<feature type="region of interest" description="Disordered" evidence="4">
    <location>
        <begin position="340"/>
        <end position="377"/>
    </location>
</feature>
<protein>
    <submittedName>
        <fullName evidence="6">30S ribosomal protein S1</fullName>
    </submittedName>
</protein>
<dbReference type="FunFam" id="2.40.50.140:FF:000051">
    <property type="entry name" value="RNA-binding transcriptional accessory protein"/>
    <property type="match status" value="2"/>
</dbReference>
<evidence type="ECO:0000256" key="3">
    <source>
        <dbReference type="ARBA" id="ARBA00023274"/>
    </source>
</evidence>
<dbReference type="Gene3D" id="2.40.50.140">
    <property type="entry name" value="Nucleic acid-binding proteins"/>
    <property type="match status" value="4"/>
</dbReference>
<comment type="similarity">
    <text evidence="1">Belongs to the bacterial ribosomal protein bS1 family.</text>
</comment>
<feature type="domain" description="S1 motif" evidence="5">
    <location>
        <begin position="17"/>
        <end position="86"/>
    </location>
</feature>
<dbReference type="PRINTS" id="PR00681">
    <property type="entry name" value="RIBOSOMALS1"/>
</dbReference>
<evidence type="ECO:0000313" key="7">
    <source>
        <dbReference type="Proteomes" id="UP000663505"/>
    </source>
</evidence>
<dbReference type="GO" id="GO:0003729">
    <property type="term" value="F:mRNA binding"/>
    <property type="evidence" value="ECO:0007669"/>
    <property type="project" value="UniProtKB-ARBA"/>
</dbReference>
<evidence type="ECO:0000259" key="5">
    <source>
        <dbReference type="PROSITE" id="PS50126"/>
    </source>
</evidence>
<dbReference type="Proteomes" id="UP000663505">
    <property type="component" value="Chromosome"/>
</dbReference>
<evidence type="ECO:0000256" key="4">
    <source>
        <dbReference type="SAM" id="MobiDB-lite"/>
    </source>
</evidence>
<evidence type="ECO:0000256" key="1">
    <source>
        <dbReference type="ARBA" id="ARBA00006767"/>
    </source>
</evidence>
<feature type="domain" description="S1 motif" evidence="5">
    <location>
        <begin position="275"/>
        <end position="344"/>
    </location>
</feature>
<dbReference type="PANTHER" id="PTHR10724">
    <property type="entry name" value="30S RIBOSOMAL PROTEIN S1"/>
    <property type="match status" value="1"/>
</dbReference>
<dbReference type="GO" id="GO:0022627">
    <property type="term" value="C:cytosolic small ribosomal subunit"/>
    <property type="evidence" value="ECO:0007669"/>
    <property type="project" value="TreeGrafter"/>
</dbReference>
<dbReference type="RefSeq" id="WP_206655112.1">
    <property type="nucleotide sequence ID" value="NZ_CP071182.1"/>
</dbReference>